<dbReference type="AlphaFoldDB" id="A0A484K8F3"/>
<dbReference type="InterPro" id="IPR013989">
    <property type="entry name" value="Dev_and_cell_death_domain"/>
</dbReference>
<name>A0A484K8F3_9ASTE</name>
<gene>
    <name evidence="3" type="ORF">CCAM_LOCUS2924</name>
</gene>
<dbReference type="Pfam" id="PF10539">
    <property type="entry name" value="Dev_Cell_Death"/>
    <property type="match status" value="1"/>
</dbReference>
<dbReference type="Proteomes" id="UP000595140">
    <property type="component" value="Unassembled WGS sequence"/>
</dbReference>
<feature type="compositionally biased region" description="Polar residues" evidence="1">
    <location>
        <begin position="175"/>
        <end position="187"/>
    </location>
</feature>
<dbReference type="PANTHER" id="PTHR46444:SF9">
    <property type="entry name" value="DCD (DEVELOPMENT AND CELL DEATH) DOMAIN PROTEIN"/>
    <property type="match status" value="1"/>
</dbReference>
<organism evidence="3 4">
    <name type="scientific">Cuscuta campestris</name>
    <dbReference type="NCBI Taxonomy" id="132261"/>
    <lineage>
        <taxon>Eukaryota</taxon>
        <taxon>Viridiplantae</taxon>
        <taxon>Streptophyta</taxon>
        <taxon>Embryophyta</taxon>
        <taxon>Tracheophyta</taxon>
        <taxon>Spermatophyta</taxon>
        <taxon>Magnoliopsida</taxon>
        <taxon>eudicotyledons</taxon>
        <taxon>Gunneridae</taxon>
        <taxon>Pentapetalae</taxon>
        <taxon>asterids</taxon>
        <taxon>lamiids</taxon>
        <taxon>Solanales</taxon>
        <taxon>Convolvulaceae</taxon>
        <taxon>Cuscuteae</taxon>
        <taxon>Cuscuta</taxon>
        <taxon>Cuscuta subgen. Grammica</taxon>
        <taxon>Cuscuta sect. Cleistogrammica</taxon>
    </lineage>
</organism>
<protein>
    <recommendedName>
        <fullName evidence="2">DCD domain-containing protein</fullName>
    </recommendedName>
</protein>
<evidence type="ECO:0000313" key="3">
    <source>
        <dbReference type="EMBL" id="VFQ61148.1"/>
    </source>
</evidence>
<dbReference type="OrthoDB" id="1292730at2759"/>
<dbReference type="SMART" id="SM00767">
    <property type="entry name" value="DCD"/>
    <property type="match status" value="1"/>
</dbReference>
<dbReference type="PANTHER" id="PTHR46444">
    <property type="entry name" value="DCD (DEVELOPMENT AND CELL DEATH) DOMAIN PROTEIN-RELATED"/>
    <property type="match status" value="1"/>
</dbReference>
<evidence type="ECO:0000313" key="4">
    <source>
        <dbReference type="Proteomes" id="UP000595140"/>
    </source>
</evidence>
<feature type="domain" description="DCD" evidence="2">
    <location>
        <begin position="12"/>
        <end position="142"/>
    </location>
</feature>
<evidence type="ECO:0000259" key="2">
    <source>
        <dbReference type="PROSITE" id="PS51222"/>
    </source>
</evidence>
<keyword evidence="4" id="KW-1185">Reference proteome</keyword>
<dbReference type="EMBL" id="OOIL02000148">
    <property type="protein sequence ID" value="VFQ61148.1"/>
    <property type="molecule type" value="Genomic_DNA"/>
</dbReference>
<reference evidence="3 4" key="1">
    <citation type="submission" date="2018-04" db="EMBL/GenBank/DDBJ databases">
        <authorList>
            <person name="Vogel A."/>
        </authorList>
    </citation>
    <scope>NUCLEOTIDE SEQUENCE [LARGE SCALE GENOMIC DNA]</scope>
</reference>
<sequence>MAVVGGRVSQGFPDFGAIFMCNKRTKDECFGRGIFGLPLSFANFVNHVKAGMLLFLFEYEGRNLYGVFEATSDGRMNIKPRAYCSSGKSFPAQVCFRVVWRCHPLPEHTFRDAIRDNYYSANKFSFGLSKKQVERLVWLFQSRRRIKVEKYPKVKDLKKLSTKSSKKMNAVGAAQTDQNTSSGSGSVELQGEVECKNTSTDSYLLEDYIPLSDPEHSDPANAVCLRNADSSEGKDQNDHELCHKVKSMYCDTVQERPSVFSRLQYGARAFSQVQEENIHTKLELKYSLSEQEGGQMTSEPHPHPVQTVMKALETLHEKWTSKNATTRLTKKKKKKKTSVFSRINFLPQVPVMPNVEVNKVPCTDNASNGFYTVEAKETTKKRSRQVCILDNGDGNNTVVTIQVNDSPRPVIVKPSSPSLDCNQVFGMPFPESQHKKMKLCVQ</sequence>
<feature type="region of interest" description="Disordered" evidence="1">
    <location>
        <begin position="165"/>
        <end position="190"/>
    </location>
</feature>
<evidence type="ECO:0000256" key="1">
    <source>
        <dbReference type="SAM" id="MobiDB-lite"/>
    </source>
</evidence>
<accession>A0A484K8F3</accession>
<proteinExistence type="predicted"/>
<dbReference type="PROSITE" id="PS51222">
    <property type="entry name" value="DCD"/>
    <property type="match status" value="1"/>
</dbReference>